<evidence type="ECO:0000313" key="2">
    <source>
        <dbReference type="EMBL" id="MCH4564238.1"/>
    </source>
</evidence>
<dbReference type="PIRSF" id="PIRSF036778">
    <property type="entry name" value="UCP036778"/>
    <property type="match status" value="1"/>
</dbReference>
<dbReference type="PANTHER" id="PTHR12110:SF48">
    <property type="entry name" value="BLL3656 PROTEIN"/>
    <property type="match status" value="1"/>
</dbReference>
<reference evidence="2 3" key="1">
    <citation type="submission" date="2022-02" db="EMBL/GenBank/DDBJ databases">
        <title>Halomonas fukangensis sp. nov., a halophilic bacterium isolated from a bulk soil of Kalidium foliatum at Fukang.</title>
        <authorList>
            <person name="Huang Y."/>
        </authorList>
    </citation>
    <scope>NUCLEOTIDE SEQUENCE [LARGE SCALE GENOMIC DNA]</scope>
    <source>
        <strain evidence="2 3">EGI 63088</strain>
    </source>
</reference>
<feature type="domain" description="Xylose isomerase-like TIM barrel" evidence="1">
    <location>
        <begin position="25"/>
        <end position="269"/>
    </location>
</feature>
<evidence type="ECO:0000313" key="3">
    <source>
        <dbReference type="Proteomes" id="UP001202117"/>
    </source>
</evidence>
<dbReference type="InterPro" id="IPR036237">
    <property type="entry name" value="Xyl_isomerase-like_sf"/>
</dbReference>
<protein>
    <submittedName>
        <fullName evidence="2">TIM barrel protein</fullName>
    </submittedName>
</protein>
<name>A0ABS9RWK7_9GAMM</name>
<dbReference type="RefSeq" id="WP_240568885.1">
    <property type="nucleotide sequence ID" value="NZ_JAKVPY010000017.1"/>
</dbReference>
<dbReference type="Gene3D" id="3.20.20.150">
    <property type="entry name" value="Divalent-metal-dependent TIM barrel enzymes"/>
    <property type="match status" value="1"/>
</dbReference>
<proteinExistence type="predicted"/>
<dbReference type="EMBL" id="JAKVPY010000017">
    <property type="protein sequence ID" value="MCH4564238.1"/>
    <property type="molecule type" value="Genomic_DNA"/>
</dbReference>
<accession>A0ABS9RWK7</accession>
<dbReference type="InterPro" id="IPR050312">
    <property type="entry name" value="IolE/XylAMocC-like"/>
</dbReference>
<dbReference type="Pfam" id="PF01261">
    <property type="entry name" value="AP_endonuc_2"/>
    <property type="match status" value="1"/>
</dbReference>
<dbReference type="InterPro" id="IPR014621">
    <property type="entry name" value="UCP036778_sugar_epimerase"/>
</dbReference>
<dbReference type="InterPro" id="IPR013022">
    <property type="entry name" value="Xyl_isomerase-like_TIM-brl"/>
</dbReference>
<organism evidence="2 3">
    <name type="scientific">Halomonas flagellata</name>
    <dbReference type="NCBI Taxonomy" id="2920385"/>
    <lineage>
        <taxon>Bacteria</taxon>
        <taxon>Pseudomonadati</taxon>
        <taxon>Pseudomonadota</taxon>
        <taxon>Gammaproteobacteria</taxon>
        <taxon>Oceanospirillales</taxon>
        <taxon>Halomonadaceae</taxon>
        <taxon>Halomonas</taxon>
    </lineage>
</organism>
<dbReference type="SUPFAM" id="SSF51658">
    <property type="entry name" value="Xylose isomerase-like"/>
    <property type="match status" value="1"/>
</dbReference>
<gene>
    <name evidence="2" type="ORF">MKP05_14075</name>
</gene>
<sequence length="275" mass="30123">MSKPSLMFSLNHMVCPRWTPQQLIETAAEMGLGAVELRNDVGTNSIIELEQARAAGERARELGIEVLSINALYPFNIWNEERAAQAEKLAQLVDAAGGRGLVLCPLVDGDYSASAEERRAGLEQALTALDDILGRYDLQGFVEPLGFPISSLRTKAEAVEAIRSLGLASRFGLVHDTFHHQGAGETAFFAERTGLVHISGVEDPELSFDDMLDEHRLLVGERDRLDNVGQLRQLLADGYDGYVSFEPFAESVHALTDPVTALRDSMDFVQAGLQR</sequence>
<dbReference type="PANTHER" id="PTHR12110">
    <property type="entry name" value="HYDROXYPYRUVATE ISOMERASE"/>
    <property type="match status" value="1"/>
</dbReference>
<comment type="caution">
    <text evidence="2">The sequence shown here is derived from an EMBL/GenBank/DDBJ whole genome shotgun (WGS) entry which is preliminary data.</text>
</comment>
<evidence type="ECO:0000259" key="1">
    <source>
        <dbReference type="Pfam" id="PF01261"/>
    </source>
</evidence>
<dbReference type="Proteomes" id="UP001202117">
    <property type="component" value="Unassembled WGS sequence"/>
</dbReference>
<keyword evidence="3" id="KW-1185">Reference proteome</keyword>